<dbReference type="GO" id="GO:0005737">
    <property type="term" value="C:cytoplasm"/>
    <property type="evidence" value="ECO:0007669"/>
    <property type="project" value="TreeGrafter"/>
</dbReference>
<reference evidence="5 6" key="1">
    <citation type="journal article" date="2018" name="Elife">
        <title>Functional genomics of lipid metabolism in the oleaginous yeast Rhodosporidium toruloides.</title>
        <authorList>
            <person name="Coradetti S.T."/>
            <person name="Pinel D."/>
            <person name="Geiselman G."/>
            <person name="Ito M."/>
            <person name="Mondo S."/>
            <person name="Reilly M.C."/>
            <person name="Cheng Y.F."/>
            <person name="Bauer S."/>
            <person name="Grigoriev I."/>
            <person name="Gladden J.M."/>
            <person name="Simmons B.A."/>
            <person name="Brem R."/>
            <person name="Arkin A.P."/>
            <person name="Skerker J.M."/>
        </authorList>
    </citation>
    <scope>NUCLEOTIDE SEQUENCE [LARGE SCALE GENOMIC DNA]</scope>
    <source>
        <strain evidence="5 6">NBRC 0880</strain>
    </source>
</reference>
<dbReference type="InterPro" id="IPR036291">
    <property type="entry name" value="NAD(P)-bd_dom_sf"/>
</dbReference>
<keyword evidence="3" id="KW-0560">Oxidoreductase</keyword>
<proteinExistence type="inferred from homology"/>
<evidence type="ECO:0000256" key="4">
    <source>
        <dbReference type="SAM" id="SignalP"/>
    </source>
</evidence>
<dbReference type="InterPro" id="IPR002347">
    <property type="entry name" value="SDR_fam"/>
</dbReference>
<comment type="similarity">
    <text evidence="1">Belongs to the short-chain dehydrogenases/reductases (SDR) family.</text>
</comment>
<accession>A0A2T0AH65</accession>
<evidence type="ECO:0000256" key="2">
    <source>
        <dbReference type="ARBA" id="ARBA00022857"/>
    </source>
</evidence>
<organism evidence="5 6">
    <name type="scientific">Rhodotorula toruloides</name>
    <name type="common">Yeast</name>
    <name type="synonym">Rhodosporidium toruloides</name>
    <dbReference type="NCBI Taxonomy" id="5286"/>
    <lineage>
        <taxon>Eukaryota</taxon>
        <taxon>Fungi</taxon>
        <taxon>Dikarya</taxon>
        <taxon>Basidiomycota</taxon>
        <taxon>Pucciniomycotina</taxon>
        <taxon>Microbotryomycetes</taxon>
        <taxon>Sporidiobolales</taxon>
        <taxon>Sporidiobolaceae</taxon>
        <taxon>Rhodotorula</taxon>
    </lineage>
</organism>
<dbReference type="GO" id="GO:0016491">
    <property type="term" value="F:oxidoreductase activity"/>
    <property type="evidence" value="ECO:0007669"/>
    <property type="project" value="UniProtKB-KW"/>
</dbReference>
<evidence type="ECO:0000256" key="1">
    <source>
        <dbReference type="ARBA" id="ARBA00006484"/>
    </source>
</evidence>
<dbReference type="SUPFAM" id="SSF51735">
    <property type="entry name" value="NAD(P)-binding Rossmann-fold domains"/>
    <property type="match status" value="1"/>
</dbReference>
<evidence type="ECO:0000256" key="3">
    <source>
        <dbReference type="ARBA" id="ARBA00023002"/>
    </source>
</evidence>
<dbReference type="CDD" id="cd05325">
    <property type="entry name" value="carb_red_sniffer_like_SDR_c"/>
    <property type="match status" value="1"/>
</dbReference>
<feature type="chain" id="PRO_5015606408" evidence="4">
    <location>
        <begin position="38"/>
        <end position="304"/>
    </location>
</feature>
<evidence type="ECO:0000313" key="6">
    <source>
        <dbReference type="Proteomes" id="UP000239560"/>
    </source>
</evidence>
<sequence>MLSKDLRDVTSSACCRSGPGLCLPSLLLLSFTSLASPHPSACTPTSRSDLLLQPIKIPMSSAAPTTYLVTGANQGLGLGFVTALAKRPNSLIFATARNPDKADDLNALAAETKNIEVVKFEATSEDDAIALAKVVEEKAGKLDVVIANAGIAEATKGVVEVTHTDFIRHIETNAWGPILLFQHTQPLLAKSGSPHFVGITSVVGSLGTVSSLPARSTAYGASKAALSYAVLKMGQEHPDLDAWVVHPGLVQTRMGNRAASGLGFEKAPVTVKDSVAGILRILDEAKRETHTGRFFEYTGKELPW</sequence>
<protein>
    <submittedName>
        <fullName evidence="5">Aflatoxin biosynthesis ketoreductase nor-1</fullName>
    </submittedName>
</protein>
<gene>
    <name evidence="5" type="ORF">AAT19DRAFT_8403</name>
</gene>
<dbReference type="PANTHER" id="PTHR43544:SF7">
    <property type="entry name" value="NADB-LER2"/>
    <property type="match status" value="1"/>
</dbReference>
<dbReference type="EMBL" id="LCTV02000001">
    <property type="protein sequence ID" value="PRQ77335.1"/>
    <property type="molecule type" value="Genomic_DNA"/>
</dbReference>
<dbReference type="Pfam" id="PF00106">
    <property type="entry name" value="adh_short"/>
    <property type="match status" value="1"/>
</dbReference>
<keyword evidence="4" id="KW-0732">Signal</keyword>
<feature type="signal peptide" evidence="4">
    <location>
        <begin position="1"/>
        <end position="37"/>
    </location>
</feature>
<dbReference type="PRINTS" id="PR00081">
    <property type="entry name" value="GDHRDH"/>
</dbReference>
<dbReference type="Proteomes" id="UP000239560">
    <property type="component" value="Unassembled WGS sequence"/>
</dbReference>
<dbReference type="PANTHER" id="PTHR43544">
    <property type="entry name" value="SHORT-CHAIN DEHYDROGENASE/REDUCTASE"/>
    <property type="match status" value="1"/>
</dbReference>
<evidence type="ECO:0000313" key="5">
    <source>
        <dbReference type="EMBL" id="PRQ77335.1"/>
    </source>
</evidence>
<keyword evidence="2" id="KW-0521">NADP</keyword>
<dbReference type="OrthoDB" id="2522757at2759"/>
<dbReference type="Gene3D" id="3.40.50.720">
    <property type="entry name" value="NAD(P)-binding Rossmann-like Domain"/>
    <property type="match status" value="1"/>
</dbReference>
<comment type="caution">
    <text evidence="5">The sequence shown here is derived from an EMBL/GenBank/DDBJ whole genome shotgun (WGS) entry which is preliminary data.</text>
</comment>
<name>A0A2T0AH65_RHOTO</name>
<dbReference type="InterPro" id="IPR051468">
    <property type="entry name" value="Fungal_SecMetab_SDRs"/>
</dbReference>
<dbReference type="AlphaFoldDB" id="A0A2T0AH65"/>